<evidence type="ECO:0000256" key="7">
    <source>
        <dbReference type="SAM" id="Phobius"/>
    </source>
</evidence>
<dbReference type="PANTHER" id="PTHR46630">
    <property type="entry name" value="TETRATRICOPEPTIDE REPEAT PROTEIN 29"/>
    <property type="match status" value="1"/>
</dbReference>
<comment type="caution">
    <text evidence="9">The sequence shown here is derived from an EMBL/GenBank/DDBJ whole genome shotgun (WGS) entry which is preliminary data.</text>
</comment>
<keyword evidence="3" id="KW-0677">Repeat</keyword>
<feature type="coiled-coil region" evidence="6">
    <location>
        <begin position="369"/>
        <end position="403"/>
    </location>
</feature>
<dbReference type="InterPro" id="IPR019734">
    <property type="entry name" value="TPR_rpt"/>
</dbReference>
<accession>A0A495J5R0</accession>
<keyword evidence="7" id="KW-0472">Membrane</keyword>
<organism evidence="9 10">
    <name type="scientific">Mucilaginibacter gracilis</name>
    <dbReference type="NCBI Taxonomy" id="423350"/>
    <lineage>
        <taxon>Bacteria</taxon>
        <taxon>Pseudomonadati</taxon>
        <taxon>Bacteroidota</taxon>
        <taxon>Sphingobacteriia</taxon>
        <taxon>Sphingobacteriales</taxon>
        <taxon>Sphingobacteriaceae</taxon>
        <taxon>Mucilaginibacter</taxon>
    </lineage>
</organism>
<dbReference type="SUPFAM" id="SSF48452">
    <property type="entry name" value="TPR-like"/>
    <property type="match status" value="1"/>
</dbReference>
<evidence type="ECO:0000313" key="9">
    <source>
        <dbReference type="EMBL" id="RKR83962.1"/>
    </source>
</evidence>
<feature type="chain" id="PRO_5019721297" evidence="8">
    <location>
        <begin position="22"/>
        <end position="480"/>
    </location>
</feature>
<dbReference type="RefSeq" id="WP_121199401.1">
    <property type="nucleotide sequence ID" value="NZ_RBKU01000001.1"/>
</dbReference>
<comment type="subcellular location">
    <subcellularLocation>
        <location evidence="1">Cytoplasm</location>
    </subcellularLocation>
</comment>
<dbReference type="Gene3D" id="1.25.40.10">
    <property type="entry name" value="Tetratricopeptide repeat domain"/>
    <property type="match status" value="2"/>
</dbReference>
<keyword evidence="6" id="KW-0175">Coiled coil</keyword>
<protein>
    <submittedName>
        <fullName evidence="9">Tetratricopeptide repeat protein</fullName>
    </submittedName>
</protein>
<evidence type="ECO:0000256" key="3">
    <source>
        <dbReference type="ARBA" id="ARBA00022737"/>
    </source>
</evidence>
<feature type="signal peptide" evidence="8">
    <location>
        <begin position="1"/>
        <end position="21"/>
    </location>
</feature>
<dbReference type="EMBL" id="RBKU01000001">
    <property type="protein sequence ID" value="RKR83962.1"/>
    <property type="molecule type" value="Genomic_DNA"/>
</dbReference>
<name>A0A495J5R0_9SPHI</name>
<reference evidence="9 10" key="1">
    <citation type="submission" date="2018-10" db="EMBL/GenBank/DDBJ databases">
        <title>Genomic Encyclopedia of Archaeal and Bacterial Type Strains, Phase II (KMG-II): from individual species to whole genera.</title>
        <authorList>
            <person name="Goeker M."/>
        </authorList>
    </citation>
    <scope>NUCLEOTIDE SEQUENCE [LARGE SCALE GENOMIC DNA]</scope>
    <source>
        <strain evidence="9 10">DSM 18602</strain>
    </source>
</reference>
<dbReference type="OrthoDB" id="978216at2"/>
<sequence length="480" mass="54766">MKSKCLCLLVIALTVATHLSAFTVNDKSTPDSINIIKLNKQAYNNRLTDPNETILQARKNVVLAQKINFDNGVAEAYRVIGIGYDYVSQPDTALNYFFKALAIFQSTNNQDGEAKVNNNIGNLYHESDYEKSIEYFNEALNIASRVKDQDLIATINLNFGNIYYRKKNFTKALDYYTKSNELFIKVGNATNSILCSQNIGVIYYNLNQFDKAETLLLDANKRAKEKDLNAAVASINLTLTSLFEKKGEFAQAEKYLAEGLTYALLVKSSKLEYDYKLTKYELEFTRRDYKAALFSLQDVYKLDSIRYKNNVSNSLSLLTVQYKQIESQHNNEMLAAQQKKQQILFWATILVASLLLVVIFLLISNVNSKAKTNKHLTALNEKITEQKENLNQINHHLEEIIDERTKDLQVKNKKLADYSLHLSHQIRGPIATLKGLLNLEKDRLIDKDECVKLMNKCVSEIDDNIIDMSDMLHESSNKPV</sequence>
<evidence type="ECO:0000256" key="5">
    <source>
        <dbReference type="ARBA" id="ARBA00038253"/>
    </source>
</evidence>
<feature type="transmembrane region" description="Helical" evidence="7">
    <location>
        <begin position="343"/>
        <end position="363"/>
    </location>
</feature>
<evidence type="ECO:0000256" key="8">
    <source>
        <dbReference type="SAM" id="SignalP"/>
    </source>
</evidence>
<keyword evidence="7" id="KW-0812">Transmembrane</keyword>
<dbReference type="SUPFAM" id="SSF47384">
    <property type="entry name" value="Homodimeric domain of signal transducing histidine kinase"/>
    <property type="match status" value="1"/>
</dbReference>
<dbReference type="InterPro" id="IPR036097">
    <property type="entry name" value="HisK_dim/P_sf"/>
</dbReference>
<dbReference type="Pfam" id="PF13424">
    <property type="entry name" value="TPR_12"/>
    <property type="match status" value="1"/>
</dbReference>
<dbReference type="GO" id="GO:0005737">
    <property type="term" value="C:cytoplasm"/>
    <property type="evidence" value="ECO:0007669"/>
    <property type="project" value="UniProtKB-SubCell"/>
</dbReference>
<keyword evidence="10" id="KW-1185">Reference proteome</keyword>
<evidence type="ECO:0000313" key="10">
    <source>
        <dbReference type="Proteomes" id="UP000268007"/>
    </source>
</evidence>
<dbReference type="AlphaFoldDB" id="A0A495J5R0"/>
<dbReference type="PANTHER" id="PTHR46630:SF1">
    <property type="entry name" value="TETRATRICOPEPTIDE REPEAT PROTEIN 29"/>
    <property type="match status" value="1"/>
</dbReference>
<evidence type="ECO:0000256" key="6">
    <source>
        <dbReference type="SAM" id="Coils"/>
    </source>
</evidence>
<keyword evidence="2" id="KW-0963">Cytoplasm</keyword>
<comment type="similarity">
    <text evidence="5">Belongs to the Rap family.</text>
</comment>
<evidence type="ECO:0000256" key="4">
    <source>
        <dbReference type="ARBA" id="ARBA00022803"/>
    </source>
</evidence>
<dbReference type="SMART" id="SM00028">
    <property type="entry name" value="TPR"/>
    <property type="match status" value="4"/>
</dbReference>
<evidence type="ECO:0000256" key="1">
    <source>
        <dbReference type="ARBA" id="ARBA00004496"/>
    </source>
</evidence>
<dbReference type="InterPro" id="IPR011990">
    <property type="entry name" value="TPR-like_helical_dom_sf"/>
</dbReference>
<dbReference type="InterPro" id="IPR051476">
    <property type="entry name" value="Bac_ResReg_Asp_Phosphatase"/>
</dbReference>
<dbReference type="Proteomes" id="UP000268007">
    <property type="component" value="Unassembled WGS sequence"/>
</dbReference>
<keyword evidence="7" id="KW-1133">Transmembrane helix</keyword>
<gene>
    <name evidence="9" type="ORF">BDD43_4177</name>
</gene>
<dbReference type="GO" id="GO:0000155">
    <property type="term" value="F:phosphorelay sensor kinase activity"/>
    <property type="evidence" value="ECO:0007669"/>
    <property type="project" value="InterPro"/>
</dbReference>
<evidence type="ECO:0000256" key="2">
    <source>
        <dbReference type="ARBA" id="ARBA00022490"/>
    </source>
</evidence>
<proteinExistence type="inferred from homology"/>
<keyword evidence="4" id="KW-0802">TPR repeat</keyword>
<keyword evidence="8" id="KW-0732">Signal</keyword>